<proteinExistence type="predicted"/>
<keyword evidence="1" id="KW-0963">Cytoplasm</keyword>
<dbReference type="Pfam" id="PF02136">
    <property type="entry name" value="NTF2"/>
    <property type="match status" value="1"/>
</dbReference>
<dbReference type="PANTHER" id="PTHR12612">
    <property type="entry name" value="NUCLEAR TRANSPORT FACTOR 2"/>
    <property type="match status" value="1"/>
</dbReference>
<reference evidence="4" key="2">
    <citation type="journal article" date="2013" name="PLoS Genet.">
        <title>Comparative genome structure, secondary metabolite, and effector coding capacity across Cochliobolus pathogens.</title>
        <authorList>
            <person name="Condon B.J."/>
            <person name="Leng Y."/>
            <person name="Wu D."/>
            <person name="Bushley K.E."/>
            <person name="Ohm R.A."/>
            <person name="Otillar R."/>
            <person name="Martin J."/>
            <person name="Schackwitz W."/>
            <person name="Grimwood J."/>
            <person name="MohdZainudin N."/>
            <person name="Xue C."/>
            <person name="Wang R."/>
            <person name="Manning V.A."/>
            <person name="Dhillon B."/>
            <person name="Tu Z.J."/>
            <person name="Steffenson B.J."/>
            <person name="Salamov A."/>
            <person name="Sun H."/>
            <person name="Lowry S."/>
            <person name="LaButti K."/>
            <person name="Han J."/>
            <person name="Copeland A."/>
            <person name="Lindquist E."/>
            <person name="Barry K."/>
            <person name="Schmutz J."/>
            <person name="Baker S.E."/>
            <person name="Ciuffetti L.M."/>
            <person name="Grigoriev I.V."/>
            <person name="Zhong S."/>
            <person name="Turgeon B.G."/>
        </authorList>
    </citation>
    <scope>NUCLEOTIDE SEQUENCE [LARGE SCALE GENOMIC DNA]</scope>
    <source>
        <strain evidence="4">C4 / ATCC 48331 / race T</strain>
    </source>
</reference>
<accession>N4WWC3</accession>
<dbReference type="GO" id="GO:0006913">
    <property type="term" value="P:nucleocytoplasmic transport"/>
    <property type="evidence" value="ECO:0007669"/>
    <property type="project" value="UniProtKB-UniRule"/>
</dbReference>
<name>N4WWC3_COCH4</name>
<dbReference type="AlphaFoldDB" id="N4WWC3"/>
<dbReference type="OrthoDB" id="6507044at2759"/>
<evidence type="ECO:0000256" key="1">
    <source>
        <dbReference type="RuleBase" id="RU369002"/>
    </source>
</evidence>
<dbReference type="InterPro" id="IPR018222">
    <property type="entry name" value="Nuclear_transport_factor_2_euk"/>
</dbReference>
<dbReference type="EMBL" id="KB733509">
    <property type="protein sequence ID" value="ENH98680.1"/>
    <property type="molecule type" value="Genomic_DNA"/>
</dbReference>
<dbReference type="GO" id="GO:0005634">
    <property type="term" value="C:nucleus"/>
    <property type="evidence" value="ECO:0007669"/>
    <property type="project" value="UniProtKB-SubCell"/>
</dbReference>
<comment type="function">
    <text evidence="1">Has a role in nuclear-cytoplasmic transport of proteins and mRNAs.</text>
</comment>
<dbReference type="SUPFAM" id="SSF54427">
    <property type="entry name" value="NTF2-like"/>
    <property type="match status" value="1"/>
</dbReference>
<feature type="domain" description="NTF2" evidence="2">
    <location>
        <begin position="1"/>
        <end position="65"/>
    </location>
</feature>
<keyword evidence="4" id="KW-1185">Reference proteome</keyword>
<keyword evidence="1" id="KW-0539">Nucleus</keyword>
<feature type="non-terminal residue" evidence="3">
    <location>
        <position position="1"/>
    </location>
</feature>
<comment type="subcellular location">
    <subcellularLocation>
        <location evidence="1">Cytoplasm</location>
    </subcellularLocation>
    <subcellularLocation>
        <location evidence="1">Nucleus</location>
    </subcellularLocation>
</comment>
<gene>
    <name evidence="3" type="ORF">COCC4DRAFT_45880</name>
</gene>
<dbReference type="InterPro" id="IPR045875">
    <property type="entry name" value="NTF2"/>
</dbReference>
<dbReference type="Gene3D" id="3.10.450.50">
    <property type="match status" value="1"/>
</dbReference>
<sequence length="70" mass="7941">NLPFQQIQHRTDTVDCQPVDDSGVVVLVTGALLVEGNDKPMSFTQVFQLRKDGEQWFVFNDVFRLVYPAA</sequence>
<dbReference type="GO" id="GO:0005737">
    <property type="term" value="C:cytoplasm"/>
    <property type="evidence" value="ECO:0007669"/>
    <property type="project" value="UniProtKB-SubCell"/>
</dbReference>
<dbReference type="GeneID" id="25845237"/>
<protein>
    <recommendedName>
        <fullName evidence="2">NTF2 domain-containing protein</fullName>
    </recommendedName>
</protein>
<keyword evidence="1" id="KW-0813">Transport</keyword>
<dbReference type="PROSITE" id="PS50177">
    <property type="entry name" value="NTF2_DOMAIN"/>
    <property type="match status" value="1"/>
</dbReference>
<evidence type="ECO:0000313" key="4">
    <source>
        <dbReference type="Proteomes" id="UP000012338"/>
    </source>
</evidence>
<reference evidence="3 4" key="1">
    <citation type="journal article" date="2012" name="PLoS Pathog.">
        <title>Diverse lifestyles and strategies of plant pathogenesis encoded in the genomes of eighteen Dothideomycetes fungi.</title>
        <authorList>
            <person name="Ohm R.A."/>
            <person name="Feau N."/>
            <person name="Henrissat B."/>
            <person name="Schoch C.L."/>
            <person name="Horwitz B.A."/>
            <person name="Barry K.W."/>
            <person name="Condon B.J."/>
            <person name="Copeland A.C."/>
            <person name="Dhillon B."/>
            <person name="Glaser F."/>
            <person name="Hesse C.N."/>
            <person name="Kosti I."/>
            <person name="LaButti K."/>
            <person name="Lindquist E.A."/>
            <person name="Lucas S."/>
            <person name="Salamov A.A."/>
            <person name="Bradshaw R.E."/>
            <person name="Ciuffetti L."/>
            <person name="Hamelin R.C."/>
            <person name="Kema G.H.J."/>
            <person name="Lawrence C."/>
            <person name="Scott J.A."/>
            <person name="Spatafora J.W."/>
            <person name="Turgeon B.G."/>
            <person name="de Wit P.J.G.M."/>
            <person name="Zhong S."/>
            <person name="Goodwin S.B."/>
            <person name="Grigoriev I.V."/>
        </authorList>
    </citation>
    <scope>NUCLEOTIDE SEQUENCE [LARGE SCALE GENOMIC DNA]</scope>
    <source>
        <strain evidence="4">C4 / ATCC 48331 / race T</strain>
    </source>
</reference>
<evidence type="ECO:0000259" key="2">
    <source>
        <dbReference type="PROSITE" id="PS50177"/>
    </source>
</evidence>
<dbReference type="GO" id="GO:0015031">
    <property type="term" value="P:protein transport"/>
    <property type="evidence" value="ECO:0007669"/>
    <property type="project" value="UniProtKB-KW"/>
</dbReference>
<keyword evidence="1" id="KW-0653">Protein transport</keyword>
<dbReference type="Proteomes" id="UP000012338">
    <property type="component" value="Unassembled WGS sequence"/>
</dbReference>
<dbReference type="HOGENOM" id="CLU_131642_3_0_1"/>
<organism evidence="3 4">
    <name type="scientific">Cochliobolus heterostrophus (strain C4 / ATCC 48331 / race T)</name>
    <name type="common">Southern corn leaf blight fungus</name>
    <name type="synonym">Bipolaris maydis</name>
    <dbReference type="NCBI Taxonomy" id="665024"/>
    <lineage>
        <taxon>Eukaryota</taxon>
        <taxon>Fungi</taxon>
        <taxon>Dikarya</taxon>
        <taxon>Ascomycota</taxon>
        <taxon>Pezizomycotina</taxon>
        <taxon>Dothideomycetes</taxon>
        <taxon>Pleosporomycetidae</taxon>
        <taxon>Pleosporales</taxon>
        <taxon>Pleosporineae</taxon>
        <taxon>Pleosporaceae</taxon>
        <taxon>Bipolaris</taxon>
    </lineage>
</organism>
<dbReference type="RefSeq" id="XP_014072590.1">
    <property type="nucleotide sequence ID" value="XM_014217115.1"/>
</dbReference>
<dbReference type="InterPro" id="IPR002075">
    <property type="entry name" value="NTF2_dom"/>
</dbReference>
<dbReference type="InterPro" id="IPR032710">
    <property type="entry name" value="NTF2-like_dom_sf"/>
</dbReference>
<dbReference type="GO" id="GO:0051028">
    <property type="term" value="P:mRNA transport"/>
    <property type="evidence" value="ECO:0007669"/>
    <property type="project" value="UniProtKB-UniRule"/>
</dbReference>
<evidence type="ECO:0000313" key="3">
    <source>
        <dbReference type="EMBL" id="ENH98680.1"/>
    </source>
</evidence>